<dbReference type="PhylomeDB" id="A0A0G4H9R1"/>
<reference evidence="2" key="1">
    <citation type="submission" date="2014-11" db="EMBL/GenBank/DDBJ databases">
        <authorList>
            <person name="Otto D Thomas"/>
            <person name="Naeem Raeece"/>
        </authorList>
    </citation>
    <scope>NUCLEOTIDE SEQUENCE</scope>
</reference>
<feature type="compositionally biased region" description="Basic and acidic residues" evidence="1">
    <location>
        <begin position="227"/>
        <end position="236"/>
    </location>
</feature>
<dbReference type="Gene3D" id="1.25.40.20">
    <property type="entry name" value="Ankyrin repeat-containing domain"/>
    <property type="match status" value="1"/>
</dbReference>
<dbReference type="AlphaFoldDB" id="A0A0G4H9R1"/>
<evidence type="ECO:0000256" key="1">
    <source>
        <dbReference type="SAM" id="MobiDB-lite"/>
    </source>
</evidence>
<gene>
    <name evidence="2" type="ORF">Cvel_25455</name>
</gene>
<dbReference type="VEuPathDB" id="CryptoDB:Cvel_25455"/>
<protein>
    <submittedName>
        <fullName evidence="2">Uncharacterized protein</fullName>
    </submittedName>
</protein>
<name>A0A0G4H9R1_9ALVE</name>
<sequence length="268" mass="29973">MGESAESLPPTTEAFLEELRRWKVSFSSSVQMMFQGVELIEKLLEDQLAGKGGTAAAAATEGVLRVRHEDVVALDSLKVIGKDFFHEARRRLAVVTNGYYQIDLSRFFQGAVQGVGQTIRLFCPVTPEDFQKELFSFLTGTNTADGLRLFLKIGTDVNGLLGGQTALLMAVCADSMEAVQMIVEDGGADLEVKALPQVNEENQPQKDEGLEGEEEQEEEEEEDEGEGETRMMLKGKMEMRMMMRRKRKRKMRMPLSGRCVLRELETLP</sequence>
<accession>A0A0G4H9R1</accession>
<evidence type="ECO:0000313" key="2">
    <source>
        <dbReference type="EMBL" id="CEM40654.1"/>
    </source>
</evidence>
<dbReference type="InterPro" id="IPR036770">
    <property type="entry name" value="Ankyrin_rpt-contain_sf"/>
</dbReference>
<feature type="region of interest" description="Disordered" evidence="1">
    <location>
        <begin position="197"/>
        <end position="236"/>
    </location>
</feature>
<organism evidence="2">
    <name type="scientific">Chromera velia CCMP2878</name>
    <dbReference type="NCBI Taxonomy" id="1169474"/>
    <lineage>
        <taxon>Eukaryota</taxon>
        <taxon>Sar</taxon>
        <taxon>Alveolata</taxon>
        <taxon>Colpodellida</taxon>
        <taxon>Chromeraceae</taxon>
        <taxon>Chromera</taxon>
    </lineage>
</organism>
<proteinExistence type="predicted"/>
<dbReference type="EMBL" id="CDMZ01002080">
    <property type="protein sequence ID" value="CEM40654.1"/>
    <property type="molecule type" value="Genomic_DNA"/>
</dbReference>
<feature type="compositionally biased region" description="Acidic residues" evidence="1">
    <location>
        <begin position="210"/>
        <end position="226"/>
    </location>
</feature>